<dbReference type="RefSeq" id="WP_211289166.1">
    <property type="nucleotide sequence ID" value="NZ_PRDS01000002.1"/>
</dbReference>
<evidence type="ECO:0000256" key="1">
    <source>
        <dbReference type="ARBA" id="ARBA00007118"/>
    </source>
</evidence>
<comment type="caution">
    <text evidence="5">The sequence shown here is derived from an EMBL/GenBank/DDBJ whole genome shotgun (WGS) entry which is preliminary data.</text>
</comment>
<reference evidence="5 6" key="1">
    <citation type="submission" date="2018-01" db="EMBL/GenBank/DDBJ databases">
        <title>Genomic Encyclopedia of Archaeal and Bacterial Type Strains, Phase II (KMG-II): from individual species to whole genera.</title>
        <authorList>
            <person name="Goeker M."/>
        </authorList>
    </citation>
    <scope>NUCLEOTIDE SEQUENCE [LARGE SCALE GENOMIC DNA]</scope>
    <source>
        <strain evidence="5 6">DSM 12048</strain>
    </source>
</reference>
<feature type="domain" description="Nitroreductase" evidence="4">
    <location>
        <begin position="9"/>
        <end position="196"/>
    </location>
</feature>
<sequence>MTIHITDFARQRHTAKAYLPDRRISDADMEKVRALLRLAPSSVNLQPWHFVIAATDEAKARVARAAEERYPFNTVPIRTASHVVVFASLVHADETYLKRILAQEEADGRFGGDDDRKQQMHAGRSFFVGVHQDQIGDGEEWMTRQLYLNLGHFLLGVAALGIDATPMEGVDTEILDAEFGLREKGYRSRLAVALGYSDPKADYNRFLPKSRLPENAIIEEL</sequence>
<dbReference type="InterPro" id="IPR000415">
    <property type="entry name" value="Nitroreductase-like"/>
</dbReference>
<dbReference type="PANTHER" id="PTHR43673">
    <property type="entry name" value="NAD(P)H NITROREDUCTASE YDGI-RELATED"/>
    <property type="match status" value="1"/>
</dbReference>
<dbReference type="PANTHER" id="PTHR43673:SF10">
    <property type="entry name" value="NADH DEHYDROGENASE_NAD(P)H NITROREDUCTASE XCC3605-RELATED"/>
    <property type="match status" value="1"/>
</dbReference>
<proteinExistence type="inferred from homology"/>
<keyword evidence="2" id="KW-0521">NADP</keyword>
<dbReference type="InterPro" id="IPR029479">
    <property type="entry name" value="Nitroreductase"/>
</dbReference>
<gene>
    <name evidence="5" type="ORF">LV82_00688</name>
</gene>
<dbReference type="CDD" id="cd02149">
    <property type="entry name" value="NfsB-like"/>
    <property type="match status" value="1"/>
</dbReference>
<accession>A0A2S5JJ44</accession>
<dbReference type="Pfam" id="PF00881">
    <property type="entry name" value="Nitroreductase"/>
    <property type="match status" value="1"/>
</dbReference>
<dbReference type="NCBIfam" id="NF008275">
    <property type="entry name" value="PRK11053.1"/>
    <property type="match status" value="1"/>
</dbReference>
<dbReference type="AlphaFoldDB" id="A0A2S5JJ44"/>
<evidence type="ECO:0000313" key="6">
    <source>
        <dbReference type="Proteomes" id="UP000239736"/>
    </source>
</evidence>
<keyword evidence="3" id="KW-0560">Oxidoreductase</keyword>
<evidence type="ECO:0000313" key="5">
    <source>
        <dbReference type="EMBL" id="PPB81480.1"/>
    </source>
</evidence>
<keyword evidence="6" id="KW-1185">Reference proteome</keyword>
<dbReference type="Gene3D" id="3.40.109.10">
    <property type="entry name" value="NADH Oxidase"/>
    <property type="match status" value="1"/>
</dbReference>
<evidence type="ECO:0000256" key="2">
    <source>
        <dbReference type="ARBA" id="ARBA00022857"/>
    </source>
</evidence>
<dbReference type="EMBL" id="PRDS01000002">
    <property type="protein sequence ID" value="PPB81480.1"/>
    <property type="molecule type" value="Genomic_DNA"/>
</dbReference>
<dbReference type="SUPFAM" id="SSF55469">
    <property type="entry name" value="FMN-dependent nitroreductase-like"/>
    <property type="match status" value="1"/>
</dbReference>
<organism evidence="5 6">
    <name type="scientific">Albidovulum inexpectatum</name>
    <dbReference type="NCBI Taxonomy" id="196587"/>
    <lineage>
        <taxon>Bacteria</taxon>
        <taxon>Pseudomonadati</taxon>
        <taxon>Pseudomonadota</taxon>
        <taxon>Alphaproteobacteria</taxon>
        <taxon>Rhodobacterales</taxon>
        <taxon>Paracoccaceae</taxon>
        <taxon>Albidovulum</taxon>
    </lineage>
</organism>
<name>A0A2S5JJ44_9RHOB</name>
<protein>
    <submittedName>
        <fullName evidence="5">Nitroreductase/dihydropteridine reductase</fullName>
    </submittedName>
</protein>
<evidence type="ECO:0000256" key="3">
    <source>
        <dbReference type="ARBA" id="ARBA00023002"/>
    </source>
</evidence>
<comment type="similarity">
    <text evidence="1">Belongs to the nitroreductase family.</text>
</comment>
<dbReference type="GO" id="GO:0016491">
    <property type="term" value="F:oxidoreductase activity"/>
    <property type="evidence" value="ECO:0007669"/>
    <property type="project" value="UniProtKB-KW"/>
</dbReference>
<evidence type="ECO:0000259" key="4">
    <source>
        <dbReference type="Pfam" id="PF00881"/>
    </source>
</evidence>
<dbReference type="Proteomes" id="UP000239736">
    <property type="component" value="Unassembled WGS sequence"/>
</dbReference>
<dbReference type="InterPro" id="IPR033878">
    <property type="entry name" value="NfsB-like"/>
</dbReference>